<accession>A0A140GIG2</accession>
<sequence length="70" mass="7098">MAGGTLTCTLDQSQVGSVAPQARSTTPHPMSANPQPMSLLITSPSLLLVVPGSLRPAAVTPPRPHGSLPC</sequence>
<proteinExistence type="predicted"/>
<name>A0A140GIG2_9ACTN</name>
<protein>
    <submittedName>
        <fullName evidence="2">Uncharacterized protein</fullName>
    </submittedName>
</protein>
<evidence type="ECO:0000256" key="1">
    <source>
        <dbReference type="SAM" id="MobiDB-lite"/>
    </source>
</evidence>
<dbReference type="AlphaFoldDB" id="A0A140GIG2"/>
<evidence type="ECO:0000313" key="2">
    <source>
        <dbReference type="EMBL" id="AMN08999.1"/>
    </source>
</evidence>
<organism evidence="2">
    <name type="scientific">Streptomyces somaliensis</name>
    <dbReference type="NCBI Taxonomy" id="78355"/>
    <lineage>
        <taxon>Bacteria</taxon>
        <taxon>Bacillati</taxon>
        <taxon>Actinomycetota</taxon>
        <taxon>Actinomycetes</taxon>
        <taxon>Kitasatosporales</taxon>
        <taxon>Streptomycetaceae</taxon>
        <taxon>Streptomyces</taxon>
    </lineage>
</organism>
<reference evidence="2" key="1">
    <citation type="submission" date="2016-01" db="EMBL/GenBank/DDBJ databases">
        <title>Activation of a plasmid-situated type III PKS gene cluster by deletion of a wbl gene in deepsea-derived Streptomyces somaliensis SCSIO ZH66.</title>
        <authorList>
            <person name="Li W."/>
            <person name="Huang H."/>
            <person name="Hou L."/>
        </authorList>
    </citation>
    <scope>NUCLEOTIDE SEQUENCE</scope>
    <source>
        <strain evidence="2">SCSIO ZH66</strain>
    </source>
</reference>
<dbReference type="EMBL" id="KU534995">
    <property type="protein sequence ID" value="AMN08999.1"/>
    <property type="molecule type" value="Genomic_DNA"/>
</dbReference>
<feature type="region of interest" description="Disordered" evidence="1">
    <location>
        <begin position="1"/>
        <end position="38"/>
    </location>
</feature>